<keyword evidence="4 6" id="KW-0472">Membrane</keyword>
<keyword evidence="2 6" id="KW-0812">Transmembrane</keyword>
<keyword evidence="3 6" id="KW-1133">Transmembrane helix</keyword>
<dbReference type="Pfam" id="PF00916">
    <property type="entry name" value="Sulfate_transp"/>
    <property type="match status" value="1"/>
</dbReference>
<feature type="transmembrane region" description="Helical" evidence="6">
    <location>
        <begin position="200"/>
        <end position="218"/>
    </location>
</feature>
<comment type="subcellular location">
    <subcellularLocation>
        <location evidence="1">Membrane</location>
        <topology evidence="1">Multi-pass membrane protein</topology>
    </subcellularLocation>
</comment>
<evidence type="ECO:0000256" key="5">
    <source>
        <dbReference type="SAM" id="Coils"/>
    </source>
</evidence>
<dbReference type="PANTHER" id="PTHR11814">
    <property type="entry name" value="SULFATE TRANSPORTER"/>
    <property type="match status" value="1"/>
</dbReference>
<dbReference type="EMBL" id="DWVZ01000052">
    <property type="protein sequence ID" value="HJC62823.1"/>
    <property type="molecule type" value="Genomic_DNA"/>
</dbReference>
<name>A0A9D2PKP7_9FIRM</name>
<dbReference type="Proteomes" id="UP000823886">
    <property type="component" value="Unassembled WGS sequence"/>
</dbReference>
<dbReference type="PROSITE" id="PS50801">
    <property type="entry name" value="STAS"/>
    <property type="match status" value="1"/>
</dbReference>
<evidence type="ECO:0000313" key="9">
    <source>
        <dbReference type="Proteomes" id="UP000823886"/>
    </source>
</evidence>
<evidence type="ECO:0000256" key="1">
    <source>
        <dbReference type="ARBA" id="ARBA00004141"/>
    </source>
</evidence>
<dbReference type="InterPro" id="IPR011547">
    <property type="entry name" value="SLC26A/SulP_dom"/>
</dbReference>
<dbReference type="AlphaFoldDB" id="A0A9D2PKP7"/>
<dbReference type="SUPFAM" id="SSF52091">
    <property type="entry name" value="SpoIIaa-like"/>
    <property type="match status" value="1"/>
</dbReference>
<gene>
    <name evidence="8" type="ORF">H9753_04270</name>
</gene>
<dbReference type="Pfam" id="PF01740">
    <property type="entry name" value="STAS"/>
    <property type="match status" value="1"/>
</dbReference>
<evidence type="ECO:0000313" key="8">
    <source>
        <dbReference type="EMBL" id="HJC62823.1"/>
    </source>
</evidence>
<feature type="transmembrane region" description="Helical" evidence="6">
    <location>
        <begin position="101"/>
        <end position="119"/>
    </location>
</feature>
<reference evidence="8" key="1">
    <citation type="journal article" date="2021" name="PeerJ">
        <title>Extensive microbial diversity within the chicken gut microbiome revealed by metagenomics and culture.</title>
        <authorList>
            <person name="Gilroy R."/>
            <person name="Ravi A."/>
            <person name="Getino M."/>
            <person name="Pursley I."/>
            <person name="Horton D.L."/>
            <person name="Alikhan N.F."/>
            <person name="Baker D."/>
            <person name="Gharbi K."/>
            <person name="Hall N."/>
            <person name="Watson M."/>
            <person name="Adriaenssens E.M."/>
            <person name="Foster-Nyarko E."/>
            <person name="Jarju S."/>
            <person name="Secka A."/>
            <person name="Antonio M."/>
            <person name="Oren A."/>
            <person name="Chaudhuri R.R."/>
            <person name="La Ragione R."/>
            <person name="Hildebrand F."/>
            <person name="Pallen M.J."/>
        </authorList>
    </citation>
    <scope>NUCLEOTIDE SEQUENCE</scope>
    <source>
        <strain evidence="8">ChiBcec2-3848</strain>
    </source>
</reference>
<feature type="transmembrane region" description="Helical" evidence="6">
    <location>
        <begin position="47"/>
        <end position="64"/>
    </location>
</feature>
<sequence length="727" mass="79735">MKQWLLFETLRGYQKNYLAKDIFTGLLIAAVSIPISMGYAEVAGLPAVYGLYGSVFPILFFAAFTSSPQFILGVDAAPAAIVGAALAALGIEAQSEAAMQYIPMMALFTGLWLLVFYFLKSGKIVNYISTPVMGGFISGIALTIILMQIPKILGSSSGTGELLELSEHILEAVKQIHLLSAALGAGALLLLMAAKKYAPRFPAAIVLMVLGVAAARMFHVEDYGVKLLASVEPGFPGFSLPDFRQVDITHAAGRSLTIAVVVMAETLLAENNFASKNHYKIQDNREILACAMGNLAAAFTGTCPVNGSISRTVMNEQYGGKTQAVSLTAGLSMLLLLLFGTGFIGSLPVPVLTAIVIAALTNVVELRLAKRLFRISRNEFYIFAAACGGVLLLGSVYGILIGILLSFVEVILKATDPARTFLGIVPGRDGFYDLKRNHSARPIDGVVIYKFSENLFFANIKIFQQDIENSVKENTKCVIVDAAAVTDIDITAADGLAAAADALEKKEIQFYFTEHPASMNEKLRRLGMGEMIEQGQIRRTITAALSAYGMEKRPYPLEEGEDQSQTGTLLAEQEDTLEEFAWAFGDEAVEKIEQKVRRIMESIRRLPDMERLAEAGIPEQADAWKHLGAIDEDEVLRRIELHVDELPQSLSGNRKLVLSLLERRRITIEETLKKENPEVLEKLRKSRKKLEKRLEQQNPEAARKLHQWEEDLKNIEQAEKIDAAGEF</sequence>
<dbReference type="Gene3D" id="3.30.750.24">
    <property type="entry name" value="STAS domain"/>
    <property type="match status" value="1"/>
</dbReference>
<dbReference type="GO" id="GO:0016020">
    <property type="term" value="C:membrane"/>
    <property type="evidence" value="ECO:0007669"/>
    <property type="project" value="UniProtKB-SubCell"/>
</dbReference>
<evidence type="ECO:0000256" key="4">
    <source>
        <dbReference type="ARBA" id="ARBA00023136"/>
    </source>
</evidence>
<organism evidence="8 9">
    <name type="scientific">Candidatus Blautia merdavium</name>
    <dbReference type="NCBI Taxonomy" id="2838494"/>
    <lineage>
        <taxon>Bacteria</taxon>
        <taxon>Bacillati</taxon>
        <taxon>Bacillota</taxon>
        <taxon>Clostridia</taxon>
        <taxon>Lachnospirales</taxon>
        <taxon>Lachnospiraceae</taxon>
        <taxon>Blautia</taxon>
    </lineage>
</organism>
<feature type="transmembrane region" description="Helical" evidence="6">
    <location>
        <begin position="176"/>
        <end position="194"/>
    </location>
</feature>
<comment type="caution">
    <text evidence="8">The sequence shown here is derived from an EMBL/GenBank/DDBJ whole genome shotgun (WGS) entry which is preliminary data.</text>
</comment>
<evidence type="ECO:0000259" key="7">
    <source>
        <dbReference type="PROSITE" id="PS50801"/>
    </source>
</evidence>
<feature type="transmembrane region" description="Helical" evidence="6">
    <location>
        <begin position="125"/>
        <end position="147"/>
    </location>
</feature>
<protein>
    <submittedName>
        <fullName evidence="8">STAS domain-containing protein</fullName>
    </submittedName>
</protein>
<feature type="transmembrane region" description="Helical" evidence="6">
    <location>
        <begin position="324"/>
        <end position="345"/>
    </location>
</feature>
<evidence type="ECO:0000256" key="3">
    <source>
        <dbReference type="ARBA" id="ARBA00022989"/>
    </source>
</evidence>
<evidence type="ECO:0000256" key="2">
    <source>
        <dbReference type="ARBA" id="ARBA00022692"/>
    </source>
</evidence>
<dbReference type="CDD" id="cd07042">
    <property type="entry name" value="STAS_SulP_like_sulfate_transporter"/>
    <property type="match status" value="1"/>
</dbReference>
<keyword evidence="5" id="KW-0175">Coiled coil</keyword>
<dbReference type="GO" id="GO:0055085">
    <property type="term" value="P:transmembrane transport"/>
    <property type="evidence" value="ECO:0007669"/>
    <property type="project" value="InterPro"/>
</dbReference>
<proteinExistence type="predicted"/>
<feature type="transmembrane region" description="Helical" evidence="6">
    <location>
        <begin position="380"/>
        <end position="408"/>
    </location>
</feature>
<feature type="transmembrane region" description="Helical" evidence="6">
    <location>
        <begin position="70"/>
        <end position="89"/>
    </location>
</feature>
<dbReference type="InterPro" id="IPR001902">
    <property type="entry name" value="SLC26A/SulP_fam"/>
</dbReference>
<feature type="domain" description="STAS" evidence="7">
    <location>
        <begin position="436"/>
        <end position="548"/>
    </location>
</feature>
<dbReference type="InterPro" id="IPR002645">
    <property type="entry name" value="STAS_dom"/>
</dbReference>
<dbReference type="InterPro" id="IPR036513">
    <property type="entry name" value="STAS_dom_sf"/>
</dbReference>
<evidence type="ECO:0000256" key="6">
    <source>
        <dbReference type="SAM" id="Phobius"/>
    </source>
</evidence>
<feature type="coiled-coil region" evidence="5">
    <location>
        <begin position="680"/>
        <end position="718"/>
    </location>
</feature>
<accession>A0A9D2PKP7</accession>
<feature type="transmembrane region" description="Helical" evidence="6">
    <location>
        <begin position="22"/>
        <end position="40"/>
    </location>
</feature>
<reference evidence="8" key="2">
    <citation type="submission" date="2021-04" db="EMBL/GenBank/DDBJ databases">
        <authorList>
            <person name="Gilroy R."/>
        </authorList>
    </citation>
    <scope>NUCLEOTIDE SEQUENCE</scope>
    <source>
        <strain evidence="8">ChiBcec2-3848</strain>
    </source>
</reference>